<proteinExistence type="inferred from homology"/>
<comment type="similarity">
    <text evidence="1">Belongs to the transglycosylase Slt family.</text>
</comment>
<dbReference type="AlphaFoldDB" id="A0A1Z1FEC9"/>
<dbReference type="Pfam" id="PF01464">
    <property type="entry name" value="SLT"/>
    <property type="match status" value="1"/>
</dbReference>
<keyword evidence="5" id="KW-1185">Reference proteome</keyword>
<dbReference type="Gene3D" id="1.10.530.10">
    <property type="match status" value="1"/>
</dbReference>
<dbReference type="CDD" id="cd00254">
    <property type="entry name" value="LT-like"/>
    <property type="match status" value="1"/>
</dbReference>
<comment type="similarity">
    <text evidence="2">Belongs to the virb1 family.</text>
</comment>
<dbReference type="InterPro" id="IPR023346">
    <property type="entry name" value="Lysozyme-like_dom_sf"/>
</dbReference>
<sequence>MAFGAPAIANDGDDGEAGYRVENLDGEFRLVEHGIWARQGQGSAEGGATPVHPIQPMATVAARPLGSSKATNYRRAMYLPHVMAMEARFGLPGGLLDALVWTESRYNPLAVSKAGAGGLGQLMAGTARELGVANRFDPRANIEGSARYLRQMLDEFGVVHLALAAYNAGPGAVRRAGGIPKNGETPRYVRDVLRHWRP</sequence>
<evidence type="ECO:0000313" key="4">
    <source>
        <dbReference type="EMBL" id="ARU17134.1"/>
    </source>
</evidence>
<accession>A0A1Z1FEC9</accession>
<dbReference type="Proteomes" id="UP000195807">
    <property type="component" value="Chromosome"/>
</dbReference>
<dbReference type="PANTHER" id="PTHR37423:SF2">
    <property type="entry name" value="MEMBRANE-BOUND LYTIC MUREIN TRANSGLYCOSYLASE C"/>
    <property type="match status" value="1"/>
</dbReference>
<dbReference type="STRING" id="450378.GCA_001661675_00117"/>
<evidence type="ECO:0000256" key="1">
    <source>
        <dbReference type="ARBA" id="ARBA00007734"/>
    </source>
</evidence>
<dbReference type="KEGG" id="cman:A9D14_00580"/>
<name>A0A1Z1FEC9_9SPHN</name>
<dbReference type="EMBL" id="CP019602">
    <property type="protein sequence ID" value="ARU17134.1"/>
    <property type="molecule type" value="Genomic_DNA"/>
</dbReference>
<protein>
    <submittedName>
        <fullName evidence="4">Lytic transglycosylase</fullName>
    </submittedName>
</protein>
<organism evidence="4 5">
    <name type="scientific">Croceicoccus marinus</name>
    <dbReference type="NCBI Taxonomy" id="450378"/>
    <lineage>
        <taxon>Bacteria</taxon>
        <taxon>Pseudomonadati</taxon>
        <taxon>Pseudomonadota</taxon>
        <taxon>Alphaproteobacteria</taxon>
        <taxon>Sphingomonadales</taxon>
        <taxon>Erythrobacteraceae</taxon>
        <taxon>Croceicoccus</taxon>
    </lineage>
</organism>
<gene>
    <name evidence="4" type="ORF">A9D14_00580</name>
</gene>
<reference evidence="4 5" key="1">
    <citation type="submission" date="2017-01" db="EMBL/GenBank/DDBJ databases">
        <title>Complete genome sequence of esterase-producing bacterium Croceicoccus marinus E4A9.</title>
        <authorList>
            <person name="Wu Y.-H."/>
            <person name="Cheng H."/>
            <person name="Xu L."/>
            <person name="Huo Y.-Y."/>
            <person name="Wang C.-S."/>
            <person name="Xu X.-W."/>
        </authorList>
    </citation>
    <scope>NUCLEOTIDE SEQUENCE [LARGE SCALE GENOMIC DNA]</scope>
    <source>
        <strain evidence="4 5">E4A9</strain>
    </source>
</reference>
<feature type="domain" description="Transglycosylase SLT" evidence="3">
    <location>
        <begin position="86"/>
        <end position="184"/>
    </location>
</feature>
<dbReference type="PANTHER" id="PTHR37423">
    <property type="entry name" value="SOLUBLE LYTIC MUREIN TRANSGLYCOSYLASE-RELATED"/>
    <property type="match status" value="1"/>
</dbReference>
<evidence type="ECO:0000259" key="3">
    <source>
        <dbReference type="Pfam" id="PF01464"/>
    </source>
</evidence>
<dbReference type="SUPFAM" id="SSF53955">
    <property type="entry name" value="Lysozyme-like"/>
    <property type="match status" value="1"/>
</dbReference>
<dbReference type="InterPro" id="IPR008258">
    <property type="entry name" value="Transglycosylase_SLT_dom_1"/>
</dbReference>
<evidence type="ECO:0000313" key="5">
    <source>
        <dbReference type="Proteomes" id="UP000195807"/>
    </source>
</evidence>
<evidence type="ECO:0000256" key="2">
    <source>
        <dbReference type="ARBA" id="ARBA00009387"/>
    </source>
</evidence>